<keyword evidence="3" id="KW-1185">Reference proteome</keyword>
<dbReference type="RefSeq" id="WP_250933915.1">
    <property type="nucleotide sequence ID" value="NZ_JAMQBK010000159.1"/>
</dbReference>
<keyword evidence="1" id="KW-0732">Signal</keyword>
<evidence type="ECO:0008006" key="4">
    <source>
        <dbReference type="Google" id="ProtNLM"/>
    </source>
</evidence>
<dbReference type="EMBL" id="JAMQBK010000159">
    <property type="protein sequence ID" value="MCM2375275.1"/>
    <property type="molecule type" value="Genomic_DNA"/>
</dbReference>
<protein>
    <recommendedName>
        <fullName evidence="4">Secreted protein</fullName>
    </recommendedName>
</protein>
<feature type="signal peptide" evidence="1">
    <location>
        <begin position="1"/>
        <end position="21"/>
    </location>
</feature>
<name>A0ABT0UF63_9BACT</name>
<comment type="caution">
    <text evidence="2">The sequence shown here is derived from an EMBL/GenBank/DDBJ whole genome shotgun (WGS) entry which is preliminary data.</text>
</comment>
<reference evidence="2 3" key="1">
    <citation type="journal article" date="2022" name="Syst. Appl. Microbiol.">
        <title>Rhodopirellula aestuarii sp. nov., a novel member of the genus Rhodopirellula isolated from brackish sediments collected in the Tagus River estuary, Portugal.</title>
        <authorList>
            <person name="Vitorino I.R."/>
            <person name="Klimek D."/>
            <person name="Calusinska M."/>
            <person name="Lobo-da-Cunha A."/>
            <person name="Vasconcelos V."/>
            <person name="Lage O.M."/>
        </authorList>
    </citation>
    <scope>NUCLEOTIDE SEQUENCE [LARGE SCALE GENOMIC DNA]</scope>
    <source>
        <strain evidence="2 3">ICT_H3.1</strain>
    </source>
</reference>
<sequence length="54" mass="6124">MVYRHFSVPLVLVLLCVASFAGCEKKPQTIKGDEVNDYLAEHPELIEASNNRDY</sequence>
<evidence type="ECO:0000313" key="2">
    <source>
        <dbReference type="EMBL" id="MCM2375275.1"/>
    </source>
</evidence>
<dbReference type="Proteomes" id="UP001202961">
    <property type="component" value="Unassembled WGS sequence"/>
</dbReference>
<organism evidence="2 3">
    <name type="scientific">Aporhodopirellula aestuarii</name>
    <dbReference type="NCBI Taxonomy" id="2950107"/>
    <lineage>
        <taxon>Bacteria</taxon>
        <taxon>Pseudomonadati</taxon>
        <taxon>Planctomycetota</taxon>
        <taxon>Planctomycetia</taxon>
        <taxon>Pirellulales</taxon>
        <taxon>Pirellulaceae</taxon>
        <taxon>Aporhodopirellula</taxon>
    </lineage>
</organism>
<feature type="chain" id="PRO_5046270140" description="Secreted protein" evidence="1">
    <location>
        <begin position="22"/>
        <end position="54"/>
    </location>
</feature>
<accession>A0ABT0UF63</accession>
<evidence type="ECO:0000256" key="1">
    <source>
        <dbReference type="SAM" id="SignalP"/>
    </source>
</evidence>
<dbReference type="PROSITE" id="PS51257">
    <property type="entry name" value="PROKAR_LIPOPROTEIN"/>
    <property type="match status" value="1"/>
</dbReference>
<evidence type="ECO:0000313" key="3">
    <source>
        <dbReference type="Proteomes" id="UP001202961"/>
    </source>
</evidence>
<proteinExistence type="predicted"/>
<gene>
    <name evidence="2" type="ORF">NB063_32030</name>
</gene>